<feature type="region of interest" description="Disordered" evidence="1">
    <location>
        <begin position="63"/>
        <end position="108"/>
    </location>
</feature>
<dbReference type="EMBL" id="CNFT01001193">
    <property type="protein sequence ID" value="CKS98606.1"/>
    <property type="molecule type" value="Genomic_DNA"/>
</dbReference>
<evidence type="ECO:0000313" key="2">
    <source>
        <dbReference type="EMBL" id="CKS98606.1"/>
    </source>
</evidence>
<feature type="compositionally biased region" description="Low complexity" evidence="1">
    <location>
        <begin position="1"/>
        <end position="28"/>
    </location>
</feature>
<evidence type="ECO:0000313" key="3">
    <source>
        <dbReference type="Proteomes" id="UP000050164"/>
    </source>
</evidence>
<proteinExistence type="predicted"/>
<dbReference type="Proteomes" id="UP000050164">
    <property type="component" value="Unassembled WGS sequence"/>
</dbReference>
<evidence type="ECO:0000256" key="1">
    <source>
        <dbReference type="SAM" id="MobiDB-lite"/>
    </source>
</evidence>
<reference evidence="2 3" key="1">
    <citation type="submission" date="2015-03" db="EMBL/GenBank/DDBJ databases">
        <authorList>
            <consortium name="Pathogen Informatics"/>
        </authorList>
    </citation>
    <scope>NUCLEOTIDE SEQUENCE [LARGE SCALE GENOMIC DNA]</scope>
    <source>
        <strain evidence="2 3">Bir 185</strain>
    </source>
</reference>
<feature type="region of interest" description="Disordered" evidence="1">
    <location>
        <begin position="1"/>
        <end position="50"/>
    </location>
</feature>
<name>A0A655DAG6_MYCTX</name>
<accession>A0A655DAG6</accession>
<gene>
    <name evidence="2" type="ORF">ERS027659_03818</name>
</gene>
<sequence>MGLGSARAITPTAAAGAVAGSKASSNSARAGVLIAPRPTRPSAWPSVSRSAIGAGCNRLAQRGRRQISVADARDASTPAPAGSSASMPSNSRRSSGAAVENSESDRAP</sequence>
<organism evidence="2 3">
    <name type="scientific">Mycobacterium tuberculosis</name>
    <dbReference type="NCBI Taxonomy" id="1773"/>
    <lineage>
        <taxon>Bacteria</taxon>
        <taxon>Bacillati</taxon>
        <taxon>Actinomycetota</taxon>
        <taxon>Actinomycetes</taxon>
        <taxon>Mycobacteriales</taxon>
        <taxon>Mycobacteriaceae</taxon>
        <taxon>Mycobacterium</taxon>
        <taxon>Mycobacterium tuberculosis complex</taxon>
    </lineage>
</organism>
<feature type="compositionally biased region" description="Low complexity" evidence="1">
    <location>
        <begin position="75"/>
        <end position="97"/>
    </location>
</feature>
<dbReference type="AlphaFoldDB" id="A0A655DAG6"/>
<protein>
    <submittedName>
        <fullName evidence="2">Uncharacterized protein</fullName>
    </submittedName>
</protein>